<accession>A0A816ZAN6</accession>
<evidence type="ECO:0000313" key="1">
    <source>
        <dbReference type="EMBL" id="CAF2200698.1"/>
    </source>
</evidence>
<protein>
    <recommendedName>
        <fullName evidence="3">HTH CENPB-type domain-containing protein</fullName>
    </recommendedName>
</protein>
<proteinExistence type="predicted"/>
<comment type="caution">
    <text evidence="1">The sequence shown here is derived from an EMBL/GenBank/DDBJ whole genome shotgun (WGS) entry which is preliminary data.</text>
</comment>
<name>A0A816ZAN6_9BILA</name>
<dbReference type="AlphaFoldDB" id="A0A816ZAN6"/>
<dbReference type="EMBL" id="CAJNRG010016457">
    <property type="protein sequence ID" value="CAF2200698.1"/>
    <property type="molecule type" value="Genomic_DNA"/>
</dbReference>
<evidence type="ECO:0008006" key="3">
    <source>
        <dbReference type="Google" id="ProtNLM"/>
    </source>
</evidence>
<gene>
    <name evidence="1" type="ORF">XDN619_LOCUS32766</name>
</gene>
<dbReference type="Proteomes" id="UP000663887">
    <property type="component" value="Unassembled WGS sequence"/>
</dbReference>
<sequence length="371" mass="43785">MTLVNIMSHLLYLTEREFSDENSGTSADEIAASEQLFEVLKSFKDSHFSVLDVYQTLDFGDEYDETTDEEETIDDTDDLNENQRRNIHNHFTLEEMEEIIEWVDQHPNYKFSTIIHKFQKVKYPIYISTFREYIRNNGTIFEKLEKIKQFMWDEFYVKRAVEKEAIHDTDLERFAYQKAIELNGDNFKVSESFLTMFKKENRISSRRYNKLITRVSSTRKDARNWVKNQKSLISNYSPEQILTSDHCSFQQEYISPRTLSFMGERTTKVAVKKKNNVTHSYTVQSITSAVSQLLDKFLLILQEKEKEFGKRVQRDLIVPPNVVVQASKSGKSSDEKHRIFLNEILRPLIGRKFLLFLEESNVFVSFMEVLS</sequence>
<organism evidence="1 2">
    <name type="scientific">Rotaria magnacalcarata</name>
    <dbReference type="NCBI Taxonomy" id="392030"/>
    <lineage>
        <taxon>Eukaryota</taxon>
        <taxon>Metazoa</taxon>
        <taxon>Spiralia</taxon>
        <taxon>Gnathifera</taxon>
        <taxon>Rotifera</taxon>
        <taxon>Eurotatoria</taxon>
        <taxon>Bdelloidea</taxon>
        <taxon>Philodinida</taxon>
        <taxon>Philodinidae</taxon>
        <taxon>Rotaria</taxon>
    </lineage>
</organism>
<reference evidence="1" key="1">
    <citation type="submission" date="2021-02" db="EMBL/GenBank/DDBJ databases">
        <authorList>
            <person name="Nowell W R."/>
        </authorList>
    </citation>
    <scope>NUCLEOTIDE SEQUENCE</scope>
</reference>
<evidence type="ECO:0000313" key="2">
    <source>
        <dbReference type="Proteomes" id="UP000663887"/>
    </source>
</evidence>